<dbReference type="Proteomes" id="UP000823521">
    <property type="component" value="Unassembled WGS sequence"/>
</dbReference>
<evidence type="ECO:0000313" key="6">
    <source>
        <dbReference type="EMBL" id="MBO4205255.1"/>
    </source>
</evidence>
<evidence type="ECO:0000256" key="4">
    <source>
        <dbReference type="PROSITE-ProRule" id="PRU00409"/>
    </source>
</evidence>
<keyword evidence="7" id="KW-1185">Reference proteome</keyword>
<reference evidence="6 7" key="1">
    <citation type="submission" date="2019-12" db="EMBL/GenBank/DDBJ databases">
        <title>Whole genome sequencing of endophytic Actinobacterium Micromonospora sp. MPMI6T.</title>
        <authorList>
            <person name="Evv R."/>
            <person name="Podile A.R."/>
        </authorList>
    </citation>
    <scope>NUCLEOTIDE SEQUENCE [LARGE SCALE GENOMIC DNA]</scope>
    <source>
        <strain evidence="6 7">MPMI6</strain>
    </source>
</reference>
<organism evidence="6 7">
    <name type="scientific">Micromonospora echinofusca</name>
    <dbReference type="NCBI Taxonomy" id="47858"/>
    <lineage>
        <taxon>Bacteria</taxon>
        <taxon>Bacillati</taxon>
        <taxon>Actinomycetota</taxon>
        <taxon>Actinomycetes</taxon>
        <taxon>Micromonosporales</taxon>
        <taxon>Micromonosporaceae</taxon>
        <taxon>Micromonospora</taxon>
    </lineage>
</organism>
<dbReference type="Gene3D" id="3.40.50.20">
    <property type="match status" value="1"/>
</dbReference>
<dbReference type="InterPro" id="IPR052032">
    <property type="entry name" value="ATP-dep_AA_Ligase"/>
</dbReference>
<sequence length="420" mass="43549">MTIADVVVVVEAQHSTSGLRPVTVAADLGHDVVFLTDTPDRYVDLPTFAAVTAAAGVEVAVGATGDTEGLLATVGSVTRGRRLRGIYTNCDYNLPVVAAAARKLGLPGLDPDAALRARDKLVSRQVFAAAGVPCPRFVHAVTAADARAAVADLGLPCVVKPMTESASTGVRLCHTVEDVLAHHGTISAVRYDARGQRRPPGALVEEYCLGYEVSVETVTVDGAVTVLGVTDKLLGPHPYFAELGDTFPSLLPEPVVAALAETATAALRAVGHDFGAAHTEVKMTADGPRVIEVNARLGGAEIATEIEAALGVPVLREVVRMHLGEQPQLTPTRRRGAATRYLMPPAAGRVTAVHGVALAGRIPGVTDVEVRLAPGAVVGAPTSNHQLYGHVVATAQTPAEAARRADTAANQISLQVENAH</sequence>
<proteinExistence type="predicted"/>
<dbReference type="Pfam" id="PF18130">
    <property type="entry name" value="ATPgrasp_N"/>
    <property type="match status" value="1"/>
</dbReference>
<comment type="caution">
    <text evidence="6">The sequence shown here is derived from an EMBL/GenBank/DDBJ whole genome shotgun (WGS) entry which is preliminary data.</text>
</comment>
<evidence type="ECO:0000313" key="7">
    <source>
        <dbReference type="Proteomes" id="UP000823521"/>
    </source>
</evidence>
<keyword evidence="3 4" id="KW-0067">ATP-binding</keyword>
<dbReference type="Pfam" id="PF13535">
    <property type="entry name" value="ATP-grasp_4"/>
    <property type="match status" value="1"/>
</dbReference>
<dbReference type="SMART" id="SM01209">
    <property type="entry name" value="GARS_A"/>
    <property type="match status" value="1"/>
</dbReference>
<dbReference type="PROSITE" id="PS50975">
    <property type="entry name" value="ATP_GRASP"/>
    <property type="match status" value="1"/>
</dbReference>
<name>A0ABS3VL47_MICEH</name>
<dbReference type="InterPro" id="IPR041472">
    <property type="entry name" value="BL00235/CARNS1_N"/>
</dbReference>
<protein>
    <submittedName>
        <fullName evidence="6">ATP-grasp domain-containing protein</fullName>
    </submittedName>
</protein>
<gene>
    <name evidence="6" type="ORF">GSF22_04405</name>
</gene>
<dbReference type="Pfam" id="PF18603">
    <property type="entry name" value="LAL_C2"/>
    <property type="match status" value="1"/>
</dbReference>
<dbReference type="PANTHER" id="PTHR43585">
    <property type="entry name" value="FUMIPYRROLE BIOSYNTHESIS PROTEIN C"/>
    <property type="match status" value="1"/>
</dbReference>
<dbReference type="RefSeq" id="WP_208811441.1">
    <property type="nucleotide sequence ID" value="NZ_WVUH01000019.1"/>
</dbReference>
<accession>A0ABS3VL47</accession>
<dbReference type="PANTHER" id="PTHR43585:SF2">
    <property type="entry name" value="ATP-GRASP ENZYME FSQD"/>
    <property type="match status" value="1"/>
</dbReference>
<dbReference type="EMBL" id="WVUH01000019">
    <property type="protein sequence ID" value="MBO4205255.1"/>
    <property type="molecule type" value="Genomic_DNA"/>
</dbReference>
<dbReference type="Gene3D" id="3.30.470.20">
    <property type="entry name" value="ATP-grasp fold, B domain"/>
    <property type="match status" value="1"/>
</dbReference>
<evidence type="ECO:0000256" key="2">
    <source>
        <dbReference type="ARBA" id="ARBA00022741"/>
    </source>
</evidence>
<keyword evidence="2 4" id="KW-0547">Nucleotide-binding</keyword>
<feature type="domain" description="ATP-grasp" evidence="5">
    <location>
        <begin position="124"/>
        <end position="323"/>
    </location>
</feature>
<evidence type="ECO:0000256" key="1">
    <source>
        <dbReference type="ARBA" id="ARBA00022598"/>
    </source>
</evidence>
<dbReference type="SUPFAM" id="SSF56059">
    <property type="entry name" value="Glutathione synthetase ATP-binding domain-like"/>
    <property type="match status" value="1"/>
</dbReference>
<dbReference type="InterPro" id="IPR040570">
    <property type="entry name" value="LAL_C2"/>
</dbReference>
<keyword evidence="1" id="KW-0436">Ligase</keyword>
<evidence type="ECO:0000256" key="3">
    <source>
        <dbReference type="ARBA" id="ARBA00022840"/>
    </source>
</evidence>
<dbReference type="InterPro" id="IPR011761">
    <property type="entry name" value="ATP-grasp"/>
</dbReference>
<evidence type="ECO:0000259" key="5">
    <source>
        <dbReference type="PROSITE" id="PS50975"/>
    </source>
</evidence>